<evidence type="ECO:0000313" key="4">
    <source>
        <dbReference type="Proteomes" id="UP001556040"/>
    </source>
</evidence>
<dbReference type="InterPro" id="IPR016975">
    <property type="entry name" value="Cell_wall_LiaF"/>
</dbReference>
<gene>
    <name evidence="3" type="primary">liaF</name>
    <name evidence="3" type="ORF">AB1471_16605</name>
</gene>
<proteinExistence type="predicted"/>
<dbReference type="InterPro" id="IPR024425">
    <property type="entry name" value="LiaF-like_C"/>
</dbReference>
<organism evidence="3 4">
    <name type="scientific">Jeotgalibacillus marinus</name>
    <dbReference type="NCBI Taxonomy" id="86667"/>
    <lineage>
        <taxon>Bacteria</taxon>
        <taxon>Bacillati</taxon>
        <taxon>Bacillota</taxon>
        <taxon>Bacilli</taxon>
        <taxon>Bacillales</taxon>
        <taxon>Caryophanaceae</taxon>
        <taxon>Jeotgalibacillus</taxon>
    </lineage>
</organism>
<feature type="domain" description="Cell wall-active antibiotics response LiaF-like C-terminal" evidence="2">
    <location>
        <begin position="121"/>
        <end position="234"/>
    </location>
</feature>
<evidence type="ECO:0000313" key="3">
    <source>
        <dbReference type="EMBL" id="MEW9503388.1"/>
    </source>
</evidence>
<protein>
    <submittedName>
        <fullName evidence="3">Cell wall-active antibiotics response protein LiaF</fullName>
    </submittedName>
</protein>
<comment type="caution">
    <text evidence="3">The sequence shown here is derived from an EMBL/GenBank/DDBJ whole genome shotgun (WGS) entry which is preliminary data.</text>
</comment>
<evidence type="ECO:0000256" key="1">
    <source>
        <dbReference type="SAM" id="Phobius"/>
    </source>
</evidence>
<keyword evidence="4" id="KW-1185">Reference proteome</keyword>
<dbReference type="Pfam" id="PF09922">
    <property type="entry name" value="LiaF-like_C"/>
    <property type="match status" value="1"/>
</dbReference>
<dbReference type="Proteomes" id="UP001556040">
    <property type="component" value="Unassembled WGS sequence"/>
</dbReference>
<feature type="transmembrane region" description="Helical" evidence="1">
    <location>
        <begin position="12"/>
        <end position="37"/>
    </location>
</feature>
<accession>A0ABV3Q7P1</accession>
<dbReference type="InterPro" id="IPR047793">
    <property type="entry name" value="LiaF_C"/>
</dbReference>
<reference evidence="3 4" key="1">
    <citation type="journal article" date="1979" name="Int. J. Syst. Evol. Microbiol.">
        <title>Bacillus globisporus subsp. marinus subsp. nov.</title>
        <authorList>
            <person name="Liu H."/>
        </authorList>
    </citation>
    <scope>NUCLEOTIDE SEQUENCE [LARGE SCALE GENOMIC DNA]</scope>
    <source>
        <strain evidence="3 4">DSM 1297</strain>
    </source>
</reference>
<dbReference type="RefSeq" id="WP_367780874.1">
    <property type="nucleotide sequence ID" value="NZ_JBFMIA010000042.1"/>
</dbReference>
<evidence type="ECO:0000259" key="2">
    <source>
        <dbReference type="Pfam" id="PF09922"/>
    </source>
</evidence>
<keyword evidence="1" id="KW-0812">Transmembrane</keyword>
<keyword evidence="1" id="KW-1133">Transmembrane helix</keyword>
<keyword evidence="1" id="KW-0472">Membrane</keyword>
<feature type="transmembrane region" description="Helical" evidence="1">
    <location>
        <begin position="49"/>
        <end position="80"/>
    </location>
</feature>
<dbReference type="EMBL" id="JBFMIA010000042">
    <property type="protein sequence ID" value="MEW9503388.1"/>
    <property type="molecule type" value="Genomic_DNA"/>
</dbReference>
<sequence>MFHQLKTFFFSSVILIALFFLPTILFSLLFSGFLIYFGGKKFHRFLGKILFGLGLFFVVLIISNVFMVKVLLIILVFYYVHAYVGSKKKPKVHSPLISYPNENVKVDTLVLKRQQLLSNKWIGHQQTPNETYEWEDIQLQNGVGDVVIDLSNTVLPLGESIISIRGGIGKVTILIPYEIDISLRHSVIIGSASVFHFMQTRMWNESMHYTTQEYNVAPQKMKILTSMWIGDLEVKRV</sequence>
<dbReference type="NCBIfam" id="NF040535">
    <property type="entry name" value="LiaF_C_term"/>
    <property type="match status" value="1"/>
</dbReference>
<name>A0ABV3Q7P1_9BACL</name>
<dbReference type="PIRSF" id="PIRSF031509">
    <property type="entry name" value="Cell_wall_LiaF/YvqF"/>
    <property type="match status" value="1"/>
</dbReference>